<feature type="region of interest" description="Disordered" evidence="1">
    <location>
        <begin position="171"/>
        <end position="199"/>
    </location>
</feature>
<protein>
    <submittedName>
        <fullName evidence="2">Uncharacterized protein</fullName>
    </submittedName>
</protein>
<evidence type="ECO:0000313" key="2">
    <source>
        <dbReference type="EMBL" id="CCC47393.1"/>
    </source>
</evidence>
<organism evidence="2">
    <name type="scientific">Trypanosoma vivax (strain Y486)</name>
    <dbReference type="NCBI Taxonomy" id="1055687"/>
    <lineage>
        <taxon>Eukaryota</taxon>
        <taxon>Discoba</taxon>
        <taxon>Euglenozoa</taxon>
        <taxon>Kinetoplastea</taxon>
        <taxon>Metakinetoplastina</taxon>
        <taxon>Trypanosomatida</taxon>
        <taxon>Trypanosomatidae</taxon>
        <taxon>Trypanosoma</taxon>
        <taxon>Duttonella</taxon>
    </lineage>
</organism>
<accession>G0TTW0</accession>
<evidence type="ECO:0000256" key="1">
    <source>
        <dbReference type="SAM" id="MobiDB-lite"/>
    </source>
</evidence>
<dbReference type="EMBL" id="HE573020">
    <property type="protein sequence ID" value="CCC47393.1"/>
    <property type="molecule type" value="Genomic_DNA"/>
</dbReference>
<dbReference type="AlphaFoldDB" id="G0TTW0"/>
<dbReference type="VEuPathDB" id="TriTrypDB:TvY486_0400580"/>
<feature type="compositionally biased region" description="Basic and acidic residues" evidence="1">
    <location>
        <begin position="171"/>
        <end position="187"/>
    </location>
</feature>
<reference evidence="2" key="1">
    <citation type="journal article" date="2012" name="Proc. Natl. Acad. Sci. U.S.A.">
        <title>Antigenic diversity is generated by distinct evolutionary mechanisms in African trypanosome species.</title>
        <authorList>
            <person name="Jackson A.P."/>
            <person name="Berry A."/>
            <person name="Aslett M."/>
            <person name="Allison H.C."/>
            <person name="Burton P."/>
            <person name="Vavrova-Anderson J."/>
            <person name="Brown R."/>
            <person name="Browne H."/>
            <person name="Corton N."/>
            <person name="Hauser H."/>
            <person name="Gamble J."/>
            <person name="Gilderthorp R."/>
            <person name="Marcello L."/>
            <person name="McQuillan J."/>
            <person name="Otto T.D."/>
            <person name="Quail M.A."/>
            <person name="Sanders M.J."/>
            <person name="van Tonder A."/>
            <person name="Ginger M.L."/>
            <person name="Field M.C."/>
            <person name="Barry J.D."/>
            <person name="Hertz-Fowler C."/>
            <person name="Berriman M."/>
        </authorList>
    </citation>
    <scope>NUCLEOTIDE SEQUENCE</scope>
    <source>
        <strain evidence="2">Y486</strain>
    </source>
</reference>
<name>G0TTW0_TRYVY</name>
<dbReference type="OMA" id="LEEMEWK"/>
<sequence>MRHNVEASGVHLADCTLLWYRREIEIQEEHLAAAQERRLAASTIESRPTPGDLARQEASHCVRTDGELISTRIELAALCRAVADREARAALELKHQEEIQALQKLQDHLRHIIIDEWALAVERLEEMEWKERGIAQGKKRYRMDFEWVEAAVQQYLVDEMRLWSDEEQVMQRDREEGRREYKLEQAKKGKVTRGGSPVG</sequence>
<gene>
    <name evidence="2" type="ORF">TVY486_0400580</name>
</gene>
<proteinExistence type="predicted"/>